<reference evidence="2" key="1">
    <citation type="submission" date="2020-03" db="EMBL/GenBank/DDBJ databases">
        <title>The deep terrestrial virosphere.</title>
        <authorList>
            <person name="Holmfeldt K."/>
            <person name="Nilsson E."/>
            <person name="Simone D."/>
            <person name="Lopez-Fernandez M."/>
            <person name="Wu X."/>
            <person name="de Brujin I."/>
            <person name="Lundin D."/>
            <person name="Andersson A."/>
            <person name="Bertilsson S."/>
            <person name="Dopson M."/>
        </authorList>
    </citation>
    <scope>NUCLEOTIDE SEQUENCE</scope>
    <source>
        <strain evidence="2">MM415B03115</strain>
    </source>
</reference>
<organism evidence="2">
    <name type="scientific">viral metagenome</name>
    <dbReference type="NCBI Taxonomy" id="1070528"/>
    <lineage>
        <taxon>unclassified sequences</taxon>
        <taxon>metagenomes</taxon>
        <taxon>organismal metagenomes</taxon>
    </lineage>
</organism>
<feature type="region of interest" description="Disordered" evidence="1">
    <location>
        <begin position="38"/>
        <end position="62"/>
    </location>
</feature>
<dbReference type="EMBL" id="MT142662">
    <property type="protein sequence ID" value="QJA86831.1"/>
    <property type="molecule type" value="Genomic_DNA"/>
</dbReference>
<protein>
    <submittedName>
        <fullName evidence="2">Uncharacterized protein</fullName>
    </submittedName>
</protein>
<sequence length="62" mass="7248">MPSVSKKQQQAMSIAEHEPDKLYARNRAMLGMSHQQLHDFASTPRKGLPLKKKRKRLLDYKK</sequence>
<proteinExistence type="predicted"/>
<feature type="region of interest" description="Disordered" evidence="1">
    <location>
        <begin position="1"/>
        <end position="20"/>
    </location>
</feature>
<gene>
    <name evidence="2" type="ORF">MM415B03115_0002</name>
</gene>
<accession>A0A6M3KZ32</accession>
<evidence type="ECO:0000313" key="2">
    <source>
        <dbReference type="EMBL" id="QJA86831.1"/>
    </source>
</evidence>
<evidence type="ECO:0000256" key="1">
    <source>
        <dbReference type="SAM" id="MobiDB-lite"/>
    </source>
</evidence>
<name>A0A6M3KZ32_9ZZZZ</name>
<dbReference type="AlphaFoldDB" id="A0A6M3KZ32"/>
<feature type="compositionally biased region" description="Polar residues" evidence="1">
    <location>
        <begin position="1"/>
        <end position="12"/>
    </location>
</feature>